<evidence type="ECO:0000313" key="2">
    <source>
        <dbReference type="Proteomes" id="UP000184108"/>
    </source>
</evidence>
<dbReference type="Proteomes" id="UP000184108">
    <property type="component" value="Unassembled WGS sequence"/>
</dbReference>
<reference evidence="2" key="1">
    <citation type="submission" date="2016-11" db="EMBL/GenBank/DDBJ databases">
        <authorList>
            <person name="Varghese N."/>
            <person name="Submissions S."/>
        </authorList>
    </citation>
    <scope>NUCLEOTIDE SEQUENCE [LARGE SCALE GENOMIC DNA]</scope>
    <source>
        <strain evidence="2">YR203</strain>
    </source>
</reference>
<organism evidence="1 2">
    <name type="scientific">Chryseobacterium vrystaatense</name>
    <dbReference type="NCBI Taxonomy" id="307480"/>
    <lineage>
        <taxon>Bacteria</taxon>
        <taxon>Pseudomonadati</taxon>
        <taxon>Bacteroidota</taxon>
        <taxon>Flavobacteriia</taxon>
        <taxon>Flavobacteriales</taxon>
        <taxon>Weeksellaceae</taxon>
        <taxon>Chryseobacterium group</taxon>
        <taxon>Chryseobacterium</taxon>
    </lineage>
</organism>
<dbReference type="EMBL" id="FQVE01000001">
    <property type="protein sequence ID" value="SHE76902.1"/>
    <property type="molecule type" value="Genomic_DNA"/>
</dbReference>
<protein>
    <submittedName>
        <fullName evidence="1">Uncharacterized protein</fullName>
    </submittedName>
</protein>
<proteinExistence type="predicted"/>
<sequence length="351" mass="41037">MNMELIKQHMKFQDRIELSENDTDILNLYHLTDTDIEIGGQVLSQGMKNNGYIVPDDETFINKTKEIFEKYPDCSCVDVKKHNDFTTYFVNPTKEKNIIKSEYDYTYDHIFAFPKYKLISTLPLLNDMISLSGNNLNINLDQSTIARNKYLFNNNKGELAWLLFNDKEFLKILLVHFGYDKEEKINEFVLKDLYKEYSEESPNSIEKIGEVFFVKDCDGKLRIRKNLLKYVDKITTKDNNKYLLALSEYIISILYSKDIQSSFTEDEKAEIVAHISNIEIPKMNEYKVENTTVWNAKASSLFYLQSENAMNHPEVLIILKKHNYFGFVFLKNYIESGDLLDEDPTPPQGDD</sequence>
<name>A0A1M4W7F6_9FLAO</name>
<gene>
    <name evidence="1" type="ORF">SAMN02787073_1084</name>
</gene>
<accession>A0A1M4W7F6</accession>
<dbReference type="AlphaFoldDB" id="A0A1M4W7F6"/>
<evidence type="ECO:0000313" key="1">
    <source>
        <dbReference type="EMBL" id="SHE76902.1"/>
    </source>
</evidence>